<dbReference type="InterPro" id="IPR001466">
    <property type="entry name" value="Beta-lactam-related"/>
</dbReference>
<dbReference type="Gene3D" id="3.40.710.10">
    <property type="entry name" value="DD-peptidase/beta-lactamase superfamily"/>
    <property type="match status" value="1"/>
</dbReference>
<feature type="domain" description="Beta-lactamase-related" evidence="1">
    <location>
        <begin position="97"/>
        <end position="412"/>
    </location>
</feature>
<dbReference type="InterPro" id="IPR012338">
    <property type="entry name" value="Beta-lactam/transpept-like"/>
</dbReference>
<dbReference type="RefSeq" id="WP_307352065.1">
    <property type="nucleotide sequence ID" value="NZ_JAUSVS010000009.1"/>
</dbReference>
<reference evidence="2 3" key="1">
    <citation type="submission" date="2023-07" db="EMBL/GenBank/DDBJ databases">
        <title>Genomic Encyclopedia of Type Strains, Phase IV (KMG-IV): sequencing the most valuable type-strain genomes for metagenomic binning, comparative biology and taxonomic classification.</title>
        <authorList>
            <person name="Goeker M."/>
        </authorList>
    </citation>
    <scope>NUCLEOTIDE SEQUENCE [LARGE SCALE GENOMIC DNA]</scope>
    <source>
        <strain evidence="2 3">DSM 18695</strain>
    </source>
</reference>
<keyword evidence="3" id="KW-1185">Reference proteome</keyword>
<proteinExistence type="predicted"/>
<dbReference type="SUPFAM" id="SSF56601">
    <property type="entry name" value="beta-lactamase/transpeptidase-like"/>
    <property type="match status" value="1"/>
</dbReference>
<organism evidence="2 3">
    <name type="scientific">Caulobacter ginsengisoli</name>
    <dbReference type="NCBI Taxonomy" id="400775"/>
    <lineage>
        <taxon>Bacteria</taxon>
        <taxon>Pseudomonadati</taxon>
        <taxon>Pseudomonadota</taxon>
        <taxon>Alphaproteobacteria</taxon>
        <taxon>Caulobacterales</taxon>
        <taxon>Caulobacteraceae</taxon>
        <taxon>Caulobacter</taxon>
    </lineage>
</organism>
<dbReference type="Pfam" id="PF00144">
    <property type="entry name" value="Beta-lactamase"/>
    <property type="match status" value="1"/>
</dbReference>
<evidence type="ECO:0000313" key="2">
    <source>
        <dbReference type="EMBL" id="MDQ0466172.1"/>
    </source>
</evidence>
<name>A0ABU0IYX8_9CAUL</name>
<accession>A0ABU0IYX8</accession>
<dbReference type="InterPro" id="IPR050491">
    <property type="entry name" value="AmpC-like"/>
</dbReference>
<evidence type="ECO:0000313" key="3">
    <source>
        <dbReference type="Proteomes" id="UP001228905"/>
    </source>
</evidence>
<dbReference type="Proteomes" id="UP001228905">
    <property type="component" value="Unassembled WGS sequence"/>
</dbReference>
<sequence>MVDMDITGFTSKGRVTSQTSTDVTVEIVLSGSAIPQVTFQGRAVGDRLEGTWTQGPFKLPFILNKGDPPGWSDWAIYTTPVVPLSKARLEIYRRTFQIPALAAGVRKDGRTSVWSTGRRRGDAEVPVHETDQWRIGSISKSMTATLVARLVEAGQVRWDDTIGDVLGGVVVAMRQSYGRATYRNLLTHRAGLIGNLPADVLERFSFEALGPRSERLDYVRQALAAPPVAAVGEKYSYSSAGYVTAAAMLEATTGRSWEALMRRHLFDPLGLASAGFGSPGHAGRVEQPFGHKLGLHGYEVVRAGGGLHDIPAVVGPAGGVHINLTDLLAYLAAHGQQQSPFLSTESWQTLHRPPPGGDYAMGWAVTPEGNLAHGGATALWLAQVMIDPRQGICAAVATNVNGALRAVNRAIREAATRA</sequence>
<gene>
    <name evidence="2" type="ORF">QO010_003965</name>
</gene>
<dbReference type="PANTHER" id="PTHR46825:SF9">
    <property type="entry name" value="BETA-LACTAMASE-RELATED DOMAIN-CONTAINING PROTEIN"/>
    <property type="match status" value="1"/>
</dbReference>
<evidence type="ECO:0000259" key="1">
    <source>
        <dbReference type="Pfam" id="PF00144"/>
    </source>
</evidence>
<protein>
    <submittedName>
        <fullName evidence="2">CubicO group peptidase (Beta-lactamase class C family)</fullName>
    </submittedName>
</protein>
<dbReference type="PANTHER" id="PTHR46825">
    <property type="entry name" value="D-ALANYL-D-ALANINE-CARBOXYPEPTIDASE/ENDOPEPTIDASE AMPH"/>
    <property type="match status" value="1"/>
</dbReference>
<dbReference type="EMBL" id="JAUSVS010000009">
    <property type="protein sequence ID" value="MDQ0466172.1"/>
    <property type="molecule type" value="Genomic_DNA"/>
</dbReference>
<comment type="caution">
    <text evidence="2">The sequence shown here is derived from an EMBL/GenBank/DDBJ whole genome shotgun (WGS) entry which is preliminary data.</text>
</comment>